<keyword evidence="5 7" id="KW-0808">Transferase</keyword>
<comment type="caution">
    <text evidence="10">The sequence shown here is derived from an EMBL/GenBank/DDBJ whole genome shotgun (WGS) entry which is preliminary data.</text>
</comment>
<dbReference type="PATRIC" id="fig|281456.6.peg.2966"/>
<evidence type="ECO:0000259" key="8">
    <source>
        <dbReference type="Pfam" id="PF00534"/>
    </source>
</evidence>
<dbReference type="GO" id="GO:0005978">
    <property type="term" value="P:glycogen biosynthetic process"/>
    <property type="evidence" value="ECO:0007669"/>
    <property type="project" value="UniProtKB-UniRule"/>
</dbReference>
<protein>
    <recommendedName>
        <fullName evidence="7">Glycogen synthase</fullName>
        <ecNumber evidence="7">2.4.1.21</ecNumber>
    </recommendedName>
    <alternativeName>
        <fullName evidence="7">Starch [bacterial glycogen] synthase</fullName>
    </alternativeName>
</protein>
<reference evidence="11" key="1">
    <citation type="submission" date="2015-07" db="EMBL/GenBank/DDBJ databases">
        <title>Complete Genome of Thermincola ferriacetica strain Z-0001T.</title>
        <authorList>
            <person name="Lusk B."/>
            <person name="Badalamenti J.P."/>
            <person name="Parameswaran P."/>
            <person name="Bond D.R."/>
            <person name="Torres C.I."/>
        </authorList>
    </citation>
    <scope>NUCLEOTIDE SEQUENCE [LARGE SCALE GENOMIC DNA]</scope>
    <source>
        <strain evidence="11">Z-0001</strain>
    </source>
</reference>
<dbReference type="Proteomes" id="UP000037175">
    <property type="component" value="Unassembled WGS sequence"/>
</dbReference>
<gene>
    <name evidence="7" type="primary">glgA</name>
    <name evidence="10" type="ORF">Tfer_2838</name>
</gene>
<dbReference type="GO" id="GO:0004373">
    <property type="term" value="F:alpha-1,4-glucan glucosyltransferase (UDP-glucose donor) activity"/>
    <property type="evidence" value="ECO:0007669"/>
    <property type="project" value="InterPro"/>
</dbReference>
<evidence type="ECO:0000256" key="5">
    <source>
        <dbReference type="ARBA" id="ARBA00022679"/>
    </source>
</evidence>
<comment type="catalytic activity">
    <reaction evidence="1 7">
        <text>[(1-&gt;4)-alpha-D-glucosyl](n) + ADP-alpha-D-glucose = [(1-&gt;4)-alpha-D-glucosyl](n+1) + ADP + H(+)</text>
        <dbReference type="Rhea" id="RHEA:18189"/>
        <dbReference type="Rhea" id="RHEA-COMP:9584"/>
        <dbReference type="Rhea" id="RHEA-COMP:9587"/>
        <dbReference type="ChEBI" id="CHEBI:15378"/>
        <dbReference type="ChEBI" id="CHEBI:15444"/>
        <dbReference type="ChEBI" id="CHEBI:57498"/>
        <dbReference type="ChEBI" id="CHEBI:456216"/>
        <dbReference type="EC" id="2.4.1.21"/>
    </reaction>
</comment>
<name>A0A0L6VZE7_9FIRM</name>
<accession>A0A0L6VZE7</accession>
<sequence length="495" mass="55906">MTDHESLKILFVSSEVAPYAKTGGLADVAGSLPRALAQMGHDVRIAMPRYKVIKSSMETLTDFPVLIRGRKETAIVRRTFMNVGEATLGRQLPVYFIDNYHYFDRQHLYMYADEADRFGFFCRAVLAMLPAIGFQPDIIHCNDWQTGPVCVLLTELAAQNPFYKGIATLMTIHNLHYQGNFPRDALDVLGLPEYYYHHERLEFYGSISFIKAGLVYADLLNAVSKTYAREIQTPEYGEGMEGILRKRAQDLYGIINGIDYNEYDPEKDPFITARYRSGNLEAKKENKTAVQNILRLPKVDFPVIGLVSRLVDQKGLELIAEVFDRLMTQNIQLIVLGSGDRKYEDFFQAMAGKYPEKVGVFIGFNEALAKQIYAGSDMFLMPSRFEPCGLGQLIALRYGTVPIVRATGGLADTVTDYDPHTGAGNGFVFQAYNAEEMYAAILRALDLYNSDRGSWKSLVRKALDSDFSWNKSAREYVDLYRLCIKKHRIGYSGGI</sequence>
<evidence type="ECO:0000313" key="11">
    <source>
        <dbReference type="Proteomes" id="UP000037175"/>
    </source>
</evidence>
<comment type="pathway">
    <text evidence="7">Glycan biosynthesis; glycogen biosynthesis.</text>
</comment>
<evidence type="ECO:0000256" key="7">
    <source>
        <dbReference type="HAMAP-Rule" id="MF_00484"/>
    </source>
</evidence>
<feature type="domain" description="Glycosyl transferase family 1" evidence="8">
    <location>
        <begin position="299"/>
        <end position="449"/>
    </location>
</feature>
<dbReference type="NCBIfam" id="TIGR02095">
    <property type="entry name" value="glgA"/>
    <property type="match status" value="1"/>
</dbReference>
<dbReference type="HAMAP" id="MF_00484">
    <property type="entry name" value="Glycogen_synth"/>
    <property type="match status" value="1"/>
</dbReference>
<evidence type="ECO:0000256" key="6">
    <source>
        <dbReference type="ARBA" id="ARBA00023056"/>
    </source>
</evidence>
<evidence type="ECO:0000256" key="2">
    <source>
        <dbReference type="ARBA" id="ARBA00002764"/>
    </source>
</evidence>
<dbReference type="Pfam" id="PF08323">
    <property type="entry name" value="Glyco_transf_5"/>
    <property type="match status" value="1"/>
</dbReference>
<dbReference type="InterPro" id="IPR011835">
    <property type="entry name" value="GS/SS"/>
</dbReference>
<comment type="similarity">
    <text evidence="3 7">Belongs to the glycosyltransferase 1 family. Bacterial/plant glycogen synthase subfamily.</text>
</comment>
<evidence type="ECO:0000259" key="9">
    <source>
        <dbReference type="Pfam" id="PF08323"/>
    </source>
</evidence>
<dbReference type="GO" id="GO:0009011">
    <property type="term" value="F:alpha-1,4-glucan glucosyltransferase (ADP-glucose donor) activity"/>
    <property type="evidence" value="ECO:0007669"/>
    <property type="project" value="UniProtKB-UniRule"/>
</dbReference>
<keyword evidence="4 7" id="KW-0328">Glycosyltransferase</keyword>
<feature type="binding site" evidence="7">
    <location>
        <position position="21"/>
    </location>
    <ligand>
        <name>ADP-alpha-D-glucose</name>
        <dbReference type="ChEBI" id="CHEBI:57498"/>
    </ligand>
</feature>
<evidence type="ECO:0000256" key="3">
    <source>
        <dbReference type="ARBA" id="ARBA00010281"/>
    </source>
</evidence>
<evidence type="ECO:0000256" key="4">
    <source>
        <dbReference type="ARBA" id="ARBA00022676"/>
    </source>
</evidence>
<dbReference type="CDD" id="cd03791">
    <property type="entry name" value="GT5_Glycogen_synthase_DULL1-like"/>
    <property type="match status" value="1"/>
</dbReference>
<dbReference type="AlphaFoldDB" id="A0A0L6VZE7"/>
<feature type="domain" description="Starch synthase catalytic" evidence="9">
    <location>
        <begin position="8"/>
        <end position="246"/>
    </location>
</feature>
<dbReference type="UniPathway" id="UPA00164"/>
<keyword evidence="11" id="KW-1185">Reference proteome</keyword>
<organism evidence="10 11">
    <name type="scientific">Thermincola ferriacetica</name>
    <dbReference type="NCBI Taxonomy" id="281456"/>
    <lineage>
        <taxon>Bacteria</taxon>
        <taxon>Bacillati</taxon>
        <taxon>Bacillota</taxon>
        <taxon>Clostridia</taxon>
        <taxon>Eubacteriales</taxon>
        <taxon>Thermincolaceae</taxon>
        <taxon>Thermincola</taxon>
    </lineage>
</organism>
<keyword evidence="6 7" id="KW-0320">Glycogen biosynthesis</keyword>
<dbReference type="SUPFAM" id="SSF53756">
    <property type="entry name" value="UDP-Glycosyltransferase/glycogen phosphorylase"/>
    <property type="match status" value="1"/>
</dbReference>
<dbReference type="EC" id="2.4.1.21" evidence="7"/>
<dbReference type="InterPro" id="IPR001296">
    <property type="entry name" value="Glyco_trans_1"/>
</dbReference>
<dbReference type="InterPro" id="IPR013534">
    <property type="entry name" value="Starch_synth_cat_dom"/>
</dbReference>
<evidence type="ECO:0000256" key="1">
    <source>
        <dbReference type="ARBA" id="ARBA00001478"/>
    </source>
</evidence>
<dbReference type="EMBL" id="LGTE01000026">
    <property type="protein sequence ID" value="KNZ68586.1"/>
    <property type="molecule type" value="Genomic_DNA"/>
</dbReference>
<dbReference type="PANTHER" id="PTHR45825:SF11">
    <property type="entry name" value="ALPHA AMYLASE DOMAIN-CONTAINING PROTEIN"/>
    <property type="match status" value="1"/>
</dbReference>
<evidence type="ECO:0000313" key="10">
    <source>
        <dbReference type="EMBL" id="KNZ68586.1"/>
    </source>
</evidence>
<proteinExistence type="inferred from homology"/>
<dbReference type="PANTHER" id="PTHR45825">
    <property type="entry name" value="GRANULE-BOUND STARCH SYNTHASE 1, CHLOROPLASTIC/AMYLOPLASTIC"/>
    <property type="match status" value="1"/>
</dbReference>
<dbReference type="Gene3D" id="3.40.50.2000">
    <property type="entry name" value="Glycogen Phosphorylase B"/>
    <property type="match status" value="2"/>
</dbReference>
<comment type="function">
    <text evidence="2 7">Synthesizes alpha-1,4-glucan chains using ADP-glucose.</text>
</comment>
<dbReference type="NCBIfam" id="NF001898">
    <property type="entry name" value="PRK00654.1-1"/>
    <property type="match status" value="1"/>
</dbReference>
<dbReference type="RefSeq" id="WP_052218829.1">
    <property type="nucleotide sequence ID" value="NZ_LGTE01000026.1"/>
</dbReference>
<dbReference type="NCBIfam" id="NF001899">
    <property type="entry name" value="PRK00654.1-2"/>
    <property type="match status" value="1"/>
</dbReference>
<dbReference type="Pfam" id="PF00534">
    <property type="entry name" value="Glycos_transf_1"/>
    <property type="match status" value="1"/>
</dbReference>